<protein>
    <submittedName>
        <fullName evidence="1">Uncharacterized protein</fullName>
    </submittedName>
</protein>
<evidence type="ECO:0000313" key="1">
    <source>
        <dbReference type="EMBL" id="MBX48216.1"/>
    </source>
</evidence>
<organism evidence="1">
    <name type="scientific">Rhizophora mucronata</name>
    <name type="common">Asiatic mangrove</name>
    <dbReference type="NCBI Taxonomy" id="61149"/>
    <lineage>
        <taxon>Eukaryota</taxon>
        <taxon>Viridiplantae</taxon>
        <taxon>Streptophyta</taxon>
        <taxon>Embryophyta</taxon>
        <taxon>Tracheophyta</taxon>
        <taxon>Spermatophyta</taxon>
        <taxon>Magnoliopsida</taxon>
        <taxon>eudicotyledons</taxon>
        <taxon>Gunneridae</taxon>
        <taxon>Pentapetalae</taxon>
        <taxon>rosids</taxon>
        <taxon>fabids</taxon>
        <taxon>Malpighiales</taxon>
        <taxon>Rhizophoraceae</taxon>
        <taxon>Rhizophora</taxon>
    </lineage>
</organism>
<dbReference type="EMBL" id="GGEC01067732">
    <property type="protein sequence ID" value="MBX48216.1"/>
    <property type="molecule type" value="Transcribed_RNA"/>
</dbReference>
<accession>A0A2P2P0D4</accession>
<name>A0A2P2P0D4_RHIMU</name>
<dbReference type="AlphaFoldDB" id="A0A2P2P0D4"/>
<reference evidence="1" key="1">
    <citation type="submission" date="2018-02" db="EMBL/GenBank/DDBJ databases">
        <title>Rhizophora mucronata_Transcriptome.</title>
        <authorList>
            <person name="Meera S.P."/>
            <person name="Sreeshan A."/>
            <person name="Augustine A."/>
        </authorList>
    </citation>
    <scope>NUCLEOTIDE SEQUENCE</scope>
    <source>
        <tissue evidence="1">Leaf</tissue>
    </source>
</reference>
<proteinExistence type="predicted"/>
<sequence length="32" mass="3676">MIMEFHDSCINIWEQIRTPLSASNCPSTISHN</sequence>